<proteinExistence type="predicted"/>
<dbReference type="Proteomes" id="UP000472267">
    <property type="component" value="Chromosome 18"/>
</dbReference>
<dbReference type="InParanoid" id="A0A672G4X3"/>
<evidence type="ECO:0000256" key="3">
    <source>
        <dbReference type="ARBA" id="ARBA00022737"/>
    </source>
</evidence>
<reference evidence="12" key="2">
    <citation type="submission" date="2025-08" db="UniProtKB">
        <authorList>
            <consortium name="Ensembl"/>
        </authorList>
    </citation>
    <scope>IDENTIFICATION</scope>
</reference>
<feature type="domain" description="C2H2-type" evidence="11">
    <location>
        <begin position="37"/>
        <end position="64"/>
    </location>
</feature>
<evidence type="ECO:0000313" key="12">
    <source>
        <dbReference type="Ensembl" id="ENSSFAP00005012050.1"/>
    </source>
</evidence>
<dbReference type="Gene3D" id="3.30.160.60">
    <property type="entry name" value="Classic Zinc Finger"/>
    <property type="match status" value="3"/>
</dbReference>
<dbReference type="GO" id="GO:0000981">
    <property type="term" value="F:DNA-binding transcription factor activity, RNA polymerase II-specific"/>
    <property type="evidence" value="ECO:0007669"/>
    <property type="project" value="TreeGrafter"/>
</dbReference>
<evidence type="ECO:0000256" key="1">
    <source>
        <dbReference type="ARBA" id="ARBA00004123"/>
    </source>
</evidence>
<dbReference type="GO" id="GO:0005634">
    <property type="term" value="C:nucleus"/>
    <property type="evidence" value="ECO:0007669"/>
    <property type="project" value="UniProtKB-SubCell"/>
</dbReference>
<dbReference type="PANTHER" id="PTHR14196:SF12">
    <property type="entry name" value="ZINC FINGER PROTEIN 208-LIKE"/>
    <property type="match status" value="1"/>
</dbReference>
<dbReference type="InterPro" id="IPR050717">
    <property type="entry name" value="C2H2-ZF_Transcription_Reg"/>
</dbReference>
<dbReference type="InterPro" id="IPR036236">
    <property type="entry name" value="Znf_C2H2_sf"/>
</dbReference>
<dbReference type="GO" id="GO:0008270">
    <property type="term" value="F:zinc ion binding"/>
    <property type="evidence" value="ECO:0007669"/>
    <property type="project" value="UniProtKB-KW"/>
</dbReference>
<feature type="domain" description="C2H2-type" evidence="11">
    <location>
        <begin position="65"/>
        <end position="92"/>
    </location>
</feature>
<dbReference type="Ensembl" id="ENSSFAT00005012586.1">
    <property type="protein sequence ID" value="ENSSFAP00005012050.1"/>
    <property type="gene ID" value="ENSSFAG00005006705.1"/>
</dbReference>
<keyword evidence="6" id="KW-0805">Transcription regulation</keyword>
<keyword evidence="5" id="KW-0862">Zinc</keyword>
<keyword evidence="8" id="KW-0804">Transcription</keyword>
<accession>A0A672G4X3</accession>
<keyword evidence="2" id="KW-0479">Metal-binding</keyword>
<keyword evidence="7" id="KW-0238">DNA-binding</keyword>
<comment type="subcellular location">
    <subcellularLocation>
        <location evidence="1">Nucleus</location>
    </subcellularLocation>
</comment>
<organism evidence="12 13">
    <name type="scientific">Salarias fasciatus</name>
    <name type="common">Jewelled blenny</name>
    <name type="synonym">Blennius fasciatus</name>
    <dbReference type="NCBI Taxonomy" id="181472"/>
    <lineage>
        <taxon>Eukaryota</taxon>
        <taxon>Metazoa</taxon>
        <taxon>Chordata</taxon>
        <taxon>Craniata</taxon>
        <taxon>Vertebrata</taxon>
        <taxon>Euteleostomi</taxon>
        <taxon>Actinopterygii</taxon>
        <taxon>Neopterygii</taxon>
        <taxon>Teleostei</taxon>
        <taxon>Neoteleostei</taxon>
        <taxon>Acanthomorphata</taxon>
        <taxon>Ovalentaria</taxon>
        <taxon>Blenniimorphae</taxon>
        <taxon>Blenniiformes</taxon>
        <taxon>Blennioidei</taxon>
        <taxon>Blenniidae</taxon>
        <taxon>Salariinae</taxon>
        <taxon>Salarias</taxon>
    </lineage>
</organism>
<reference evidence="12" key="1">
    <citation type="submission" date="2019-06" db="EMBL/GenBank/DDBJ databases">
        <authorList>
            <consortium name="Wellcome Sanger Institute Data Sharing"/>
        </authorList>
    </citation>
    <scope>NUCLEOTIDE SEQUENCE [LARGE SCALE GENOMIC DNA]</scope>
</reference>
<evidence type="ECO:0000256" key="6">
    <source>
        <dbReference type="ARBA" id="ARBA00023015"/>
    </source>
</evidence>
<evidence type="ECO:0000256" key="2">
    <source>
        <dbReference type="ARBA" id="ARBA00022723"/>
    </source>
</evidence>
<dbReference type="SUPFAM" id="SSF57667">
    <property type="entry name" value="beta-beta-alpha zinc fingers"/>
    <property type="match status" value="2"/>
</dbReference>
<dbReference type="PROSITE" id="PS00028">
    <property type="entry name" value="ZINC_FINGER_C2H2_1"/>
    <property type="match status" value="3"/>
</dbReference>
<keyword evidence="13" id="KW-1185">Reference proteome</keyword>
<feature type="domain" description="C2H2-type" evidence="11">
    <location>
        <begin position="93"/>
        <end position="120"/>
    </location>
</feature>
<dbReference type="Pfam" id="PF13894">
    <property type="entry name" value="zf-C2H2_4"/>
    <property type="match status" value="1"/>
</dbReference>
<keyword evidence="3" id="KW-0677">Repeat</keyword>
<evidence type="ECO:0000256" key="4">
    <source>
        <dbReference type="ARBA" id="ARBA00022771"/>
    </source>
</evidence>
<reference evidence="12" key="3">
    <citation type="submission" date="2025-09" db="UniProtKB">
        <authorList>
            <consortium name="Ensembl"/>
        </authorList>
    </citation>
    <scope>IDENTIFICATION</scope>
</reference>
<dbReference type="SMART" id="SM00355">
    <property type="entry name" value="ZnF_C2H2"/>
    <property type="match status" value="3"/>
</dbReference>
<evidence type="ECO:0000313" key="13">
    <source>
        <dbReference type="Proteomes" id="UP000472267"/>
    </source>
</evidence>
<dbReference type="GO" id="GO:0000977">
    <property type="term" value="F:RNA polymerase II transcription regulatory region sequence-specific DNA binding"/>
    <property type="evidence" value="ECO:0007669"/>
    <property type="project" value="TreeGrafter"/>
</dbReference>
<evidence type="ECO:0000256" key="7">
    <source>
        <dbReference type="ARBA" id="ARBA00023125"/>
    </source>
</evidence>
<name>A0A672G4X3_SALFA</name>
<sequence length="122" mass="13844">MEKASDLSAASFPLALSLGGSRLDPLDLNRYCRDRRFSCNYCGKCFTSSRSLETHVRVHTGERPYSCAQCGKRFTQSGHLKTHQSVHTGERPFACQHCGKRFAGKQNLRIHQQKHHMCHPNV</sequence>
<dbReference type="PANTHER" id="PTHR14196">
    <property type="entry name" value="ODD-SKIPPED - RELATED"/>
    <property type="match status" value="1"/>
</dbReference>
<dbReference type="FunFam" id="3.30.160.60:FF:001720">
    <property type="entry name" value="Si:dkey-7i4.21"/>
    <property type="match status" value="1"/>
</dbReference>
<protein>
    <recommendedName>
        <fullName evidence="11">C2H2-type domain-containing protein</fullName>
    </recommendedName>
</protein>
<evidence type="ECO:0000256" key="10">
    <source>
        <dbReference type="PROSITE-ProRule" id="PRU00042"/>
    </source>
</evidence>
<dbReference type="OMA" id="ENAYENH"/>
<dbReference type="PROSITE" id="PS50157">
    <property type="entry name" value="ZINC_FINGER_C2H2_2"/>
    <property type="match status" value="3"/>
</dbReference>
<dbReference type="InterPro" id="IPR013087">
    <property type="entry name" value="Znf_C2H2_type"/>
</dbReference>
<dbReference type="FunFam" id="3.30.160.60:FF:001498">
    <property type="entry name" value="Zinc finger protein 404"/>
    <property type="match status" value="1"/>
</dbReference>
<keyword evidence="9" id="KW-0539">Nucleus</keyword>
<dbReference type="AlphaFoldDB" id="A0A672G4X3"/>
<evidence type="ECO:0000256" key="9">
    <source>
        <dbReference type="ARBA" id="ARBA00023242"/>
    </source>
</evidence>
<dbReference type="Pfam" id="PF00096">
    <property type="entry name" value="zf-C2H2"/>
    <property type="match status" value="2"/>
</dbReference>
<evidence type="ECO:0000256" key="8">
    <source>
        <dbReference type="ARBA" id="ARBA00023163"/>
    </source>
</evidence>
<keyword evidence="4 10" id="KW-0863">Zinc-finger</keyword>
<evidence type="ECO:0000256" key="5">
    <source>
        <dbReference type="ARBA" id="ARBA00022833"/>
    </source>
</evidence>
<evidence type="ECO:0000259" key="11">
    <source>
        <dbReference type="PROSITE" id="PS50157"/>
    </source>
</evidence>
<dbReference type="FunFam" id="3.30.160.60:FF:002716">
    <property type="entry name" value="Zinc finger protein 212"/>
    <property type="match status" value="1"/>
</dbReference>